<organism evidence="3 4">
    <name type="scientific">Asanoa iriomotensis</name>
    <dbReference type="NCBI Taxonomy" id="234613"/>
    <lineage>
        <taxon>Bacteria</taxon>
        <taxon>Bacillati</taxon>
        <taxon>Actinomycetota</taxon>
        <taxon>Actinomycetes</taxon>
        <taxon>Micromonosporales</taxon>
        <taxon>Micromonosporaceae</taxon>
        <taxon>Asanoa</taxon>
    </lineage>
</organism>
<dbReference type="SUPFAM" id="SSF109854">
    <property type="entry name" value="DinB/YfiT-like putative metalloenzymes"/>
    <property type="match status" value="1"/>
</dbReference>
<dbReference type="Proteomes" id="UP000624325">
    <property type="component" value="Unassembled WGS sequence"/>
</dbReference>
<dbReference type="InterPro" id="IPR010872">
    <property type="entry name" value="MDMPI_C-term_domain"/>
</dbReference>
<gene>
    <name evidence="3" type="ORF">Air01nite_68660</name>
</gene>
<dbReference type="Gene3D" id="1.20.120.450">
    <property type="entry name" value="dinb family like domain"/>
    <property type="match status" value="1"/>
</dbReference>
<keyword evidence="4" id="KW-1185">Reference proteome</keyword>
<evidence type="ECO:0008006" key="5">
    <source>
        <dbReference type="Google" id="ProtNLM"/>
    </source>
</evidence>
<name>A0ABQ4CDC2_9ACTN</name>
<evidence type="ECO:0000313" key="3">
    <source>
        <dbReference type="EMBL" id="GIF60771.1"/>
    </source>
</evidence>
<dbReference type="NCBIfam" id="TIGR03083">
    <property type="entry name" value="maleylpyruvate isomerase family mycothiol-dependent enzyme"/>
    <property type="match status" value="1"/>
</dbReference>
<feature type="domain" description="MDMPI C-terminal" evidence="1">
    <location>
        <begin position="142"/>
        <end position="242"/>
    </location>
</feature>
<proteinExistence type="predicted"/>
<dbReference type="InterPro" id="IPR024344">
    <property type="entry name" value="MDMPI_metal-binding"/>
</dbReference>
<protein>
    <recommendedName>
        <fullName evidence="5">Maleylpyruvate isomerase family mycothiol-dependent enzyme</fullName>
    </recommendedName>
</protein>
<evidence type="ECO:0000259" key="1">
    <source>
        <dbReference type="Pfam" id="PF07398"/>
    </source>
</evidence>
<dbReference type="InterPro" id="IPR034660">
    <property type="entry name" value="DinB/YfiT-like"/>
</dbReference>
<dbReference type="InterPro" id="IPR017517">
    <property type="entry name" value="Maleyloyr_isom"/>
</dbReference>
<feature type="domain" description="Mycothiol-dependent maleylpyruvate isomerase metal-binding" evidence="2">
    <location>
        <begin position="12"/>
        <end position="128"/>
    </location>
</feature>
<dbReference type="PANTHER" id="PTHR40758">
    <property type="entry name" value="CONSERVED PROTEIN"/>
    <property type="match status" value="1"/>
</dbReference>
<dbReference type="Pfam" id="PF07398">
    <property type="entry name" value="MDMPI_C"/>
    <property type="match status" value="1"/>
</dbReference>
<accession>A0ABQ4CDC2</accession>
<reference evidence="3 4" key="1">
    <citation type="submission" date="2021-01" db="EMBL/GenBank/DDBJ databases">
        <title>Whole genome shotgun sequence of Asanoa iriomotensis NBRC 100142.</title>
        <authorList>
            <person name="Komaki H."/>
            <person name="Tamura T."/>
        </authorList>
    </citation>
    <scope>NUCLEOTIDE SEQUENCE [LARGE SCALE GENOMIC DNA]</scope>
    <source>
        <strain evidence="3 4">NBRC 100142</strain>
    </source>
</reference>
<dbReference type="PANTHER" id="PTHR40758:SF1">
    <property type="entry name" value="CONSERVED PROTEIN"/>
    <property type="match status" value="1"/>
</dbReference>
<evidence type="ECO:0000259" key="2">
    <source>
        <dbReference type="Pfam" id="PF11716"/>
    </source>
</evidence>
<sequence>MLCHMTRDVFLRCLEADFHDLRAAAGDLSAPVPSCPGWTVGDLVGHVAHVYLHKVETMRLGKLPDPWPPEPTGEQPLALLDRAYAELVAEFAARPDKEPCPTWYEPDQTVGFWVRRMAQETVIHRVDAELAAGFPISPIPAELAGDGIAEVLEVFLSYATRQWPEDFGNLLRANGDQAVLVSAAGARWLVRLDHGSVEIADATAGQAVAAVSGAPHDVLLWLWRRVGDSAVRVDGDAGAVARLRAMLEAATQ</sequence>
<comment type="caution">
    <text evidence="3">The sequence shown here is derived from an EMBL/GenBank/DDBJ whole genome shotgun (WGS) entry which is preliminary data.</text>
</comment>
<dbReference type="Pfam" id="PF11716">
    <property type="entry name" value="MDMPI_N"/>
    <property type="match status" value="1"/>
</dbReference>
<evidence type="ECO:0000313" key="4">
    <source>
        <dbReference type="Proteomes" id="UP000624325"/>
    </source>
</evidence>
<dbReference type="EMBL" id="BONC01000076">
    <property type="protein sequence ID" value="GIF60771.1"/>
    <property type="molecule type" value="Genomic_DNA"/>
</dbReference>